<dbReference type="Pfam" id="PF13238">
    <property type="entry name" value="AAA_18"/>
    <property type="match status" value="1"/>
</dbReference>
<proteinExistence type="predicted"/>
<name>A0A6J7C6K5_9ZZZZ</name>
<accession>A0A6J7C6K5</accession>
<dbReference type="InterPro" id="IPR027417">
    <property type="entry name" value="P-loop_NTPase"/>
</dbReference>
<protein>
    <submittedName>
        <fullName evidence="1">Unannotated protein</fullName>
    </submittedName>
</protein>
<evidence type="ECO:0000313" key="1">
    <source>
        <dbReference type="EMBL" id="CAB4851919.1"/>
    </source>
</evidence>
<sequence>MGSVNQRDAIDPSWVARVLAAPPGVGPVRLVCVDGPAGSGKTTFASAFAAALTPHLEIVHVVHGDAVYEGWDVVADAPDRIAAFSWLATRIEQWLIDPWRLGRAGEHPVWDWHTSRWGSTQTVTCEGVVILEGVGLGSRALREQAALCVWVEADPTTRLARVLRRDGDAIGDHMRAWQSDEEVWHQIDATRDGSDLRIATS</sequence>
<gene>
    <name evidence="1" type="ORF">UFOPK3268_01409</name>
</gene>
<dbReference type="Gene3D" id="3.40.50.300">
    <property type="entry name" value="P-loop containing nucleotide triphosphate hydrolases"/>
    <property type="match status" value="1"/>
</dbReference>
<dbReference type="AlphaFoldDB" id="A0A6J7C6K5"/>
<organism evidence="1">
    <name type="scientific">freshwater metagenome</name>
    <dbReference type="NCBI Taxonomy" id="449393"/>
    <lineage>
        <taxon>unclassified sequences</taxon>
        <taxon>metagenomes</taxon>
        <taxon>ecological metagenomes</taxon>
    </lineage>
</organism>
<dbReference type="SUPFAM" id="SSF52540">
    <property type="entry name" value="P-loop containing nucleoside triphosphate hydrolases"/>
    <property type="match status" value="1"/>
</dbReference>
<reference evidence="1" key="1">
    <citation type="submission" date="2020-05" db="EMBL/GenBank/DDBJ databases">
        <authorList>
            <person name="Chiriac C."/>
            <person name="Salcher M."/>
            <person name="Ghai R."/>
            <person name="Kavagutti S V."/>
        </authorList>
    </citation>
    <scope>NUCLEOTIDE SEQUENCE</scope>
</reference>
<dbReference type="EMBL" id="CAFBIZ010000205">
    <property type="protein sequence ID" value="CAB4851919.1"/>
    <property type="molecule type" value="Genomic_DNA"/>
</dbReference>